<evidence type="ECO:0000313" key="2">
    <source>
        <dbReference type="Proteomes" id="UP001497680"/>
    </source>
</evidence>
<protein>
    <submittedName>
        <fullName evidence="1">Uncharacterized protein</fullName>
    </submittedName>
</protein>
<reference evidence="1 2" key="1">
    <citation type="journal article" date="2022" name="New Phytol.">
        <title>Ecological generalism drives hyperdiversity of secondary metabolite gene clusters in xylarialean endophytes.</title>
        <authorList>
            <person name="Franco M.E.E."/>
            <person name="Wisecaver J.H."/>
            <person name="Arnold A.E."/>
            <person name="Ju Y.M."/>
            <person name="Slot J.C."/>
            <person name="Ahrendt S."/>
            <person name="Moore L.P."/>
            <person name="Eastman K.E."/>
            <person name="Scott K."/>
            <person name="Konkel Z."/>
            <person name="Mondo S.J."/>
            <person name="Kuo A."/>
            <person name="Hayes R.D."/>
            <person name="Haridas S."/>
            <person name="Andreopoulos B."/>
            <person name="Riley R."/>
            <person name="LaButti K."/>
            <person name="Pangilinan J."/>
            <person name="Lipzen A."/>
            <person name="Amirebrahimi M."/>
            <person name="Yan J."/>
            <person name="Adam C."/>
            <person name="Keymanesh K."/>
            <person name="Ng V."/>
            <person name="Louie K."/>
            <person name="Northen T."/>
            <person name="Drula E."/>
            <person name="Henrissat B."/>
            <person name="Hsieh H.M."/>
            <person name="Youens-Clark K."/>
            <person name="Lutzoni F."/>
            <person name="Miadlikowska J."/>
            <person name="Eastwood D.C."/>
            <person name="Hamelin R.C."/>
            <person name="Grigoriev I.V."/>
            <person name="U'Ren J.M."/>
        </authorList>
    </citation>
    <scope>NUCLEOTIDE SEQUENCE [LARGE SCALE GENOMIC DNA]</scope>
    <source>
        <strain evidence="1 2">ER1909</strain>
    </source>
</reference>
<keyword evidence="2" id="KW-1185">Reference proteome</keyword>
<name>A0ACC0DFA5_9PEZI</name>
<dbReference type="EMBL" id="MU394288">
    <property type="protein sequence ID" value="KAI6091188.1"/>
    <property type="molecule type" value="Genomic_DNA"/>
</dbReference>
<organism evidence="1 2">
    <name type="scientific">Hypoxylon rubiginosum</name>
    <dbReference type="NCBI Taxonomy" id="110542"/>
    <lineage>
        <taxon>Eukaryota</taxon>
        <taxon>Fungi</taxon>
        <taxon>Dikarya</taxon>
        <taxon>Ascomycota</taxon>
        <taxon>Pezizomycotina</taxon>
        <taxon>Sordariomycetes</taxon>
        <taxon>Xylariomycetidae</taxon>
        <taxon>Xylariales</taxon>
        <taxon>Hypoxylaceae</taxon>
        <taxon>Hypoxylon</taxon>
    </lineage>
</organism>
<sequence length="527" mass="58445">MFINLMPPQLLRFESLSRRSFKEQFPPEVIDYVFFDRPDLGYSHLHFDGLLFRGLDDVPVQRLDSELPGELVPLKMEYSQQWPQPMDVDSGDEDHMDEDFDHDYLPRTGVSSPYQTSAAGVSAVNHGREFGPSHSQHNKEQAGSDHMFLPTLPTANAYPRGFGASYHSYDAQQYSWQAHDTAGGFQAASCLSYPEGAASNWPHSLQVLAEPLEGPQFSSSSFSSSTPSSATSEAMAMTLDRVTTHTNTYSNHPVNNSVPVVDNSGGGWGVGCSSTISPKVLQIRPSPTPTSSSESIHTKVLTKSDPDLGSPVPKHHHPRSPLSPQRQKPKPRRQLPTKPGKSRPASKSSMTSSDSRRFKDRSPIPSQPPASPQAPPHESRVAQLKREDQDDMPQGAESSSQGQSSRVGGARAAKDEFLVKSKLAGMPYKEIRKKGNFTEAESTLRGRFRTLTKDKEARVRKPEWQDNDIRLLRKAVRKLNKSDDMSPIRAPWGQIATYIADHGGSYHFGSATCHRKWKELSSEEKVD</sequence>
<dbReference type="Proteomes" id="UP001497680">
    <property type="component" value="Unassembled WGS sequence"/>
</dbReference>
<evidence type="ECO:0000313" key="1">
    <source>
        <dbReference type="EMBL" id="KAI6091188.1"/>
    </source>
</evidence>
<gene>
    <name evidence="1" type="ORF">F4821DRAFT_281713</name>
</gene>
<comment type="caution">
    <text evidence="1">The sequence shown here is derived from an EMBL/GenBank/DDBJ whole genome shotgun (WGS) entry which is preliminary data.</text>
</comment>
<proteinExistence type="predicted"/>
<accession>A0ACC0DFA5</accession>